<dbReference type="AlphaFoldDB" id="A0A0A8ZQD9"/>
<name>A0A0A8ZQD9_ARUDO</name>
<reference evidence="1" key="1">
    <citation type="submission" date="2014-09" db="EMBL/GenBank/DDBJ databases">
        <authorList>
            <person name="Magalhaes I.L.F."/>
            <person name="Oliveira U."/>
            <person name="Santos F.R."/>
            <person name="Vidigal T.H.D.A."/>
            <person name="Brescovit A.D."/>
            <person name="Santos A.J."/>
        </authorList>
    </citation>
    <scope>NUCLEOTIDE SEQUENCE</scope>
    <source>
        <tissue evidence="1">Shoot tissue taken approximately 20 cm above the soil surface</tissue>
    </source>
</reference>
<dbReference type="EMBL" id="GBRH01256884">
    <property type="protein sequence ID" value="JAD41011.1"/>
    <property type="molecule type" value="Transcribed_RNA"/>
</dbReference>
<evidence type="ECO:0000313" key="1">
    <source>
        <dbReference type="EMBL" id="JAD41011.1"/>
    </source>
</evidence>
<organism evidence="1">
    <name type="scientific">Arundo donax</name>
    <name type="common">Giant reed</name>
    <name type="synonym">Donax arundinaceus</name>
    <dbReference type="NCBI Taxonomy" id="35708"/>
    <lineage>
        <taxon>Eukaryota</taxon>
        <taxon>Viridiplantae</taxon>
        <taxon>Streptophyta</taxon>
        <taxon>Embryophyta</taxon>
        <taxon>Tracheophyta</taxon>
        <taxon>Spermatophyta</taxon>
        <taxon>Magnoliopsida</taxon>
        <taxon>Liliopsida</taxon>
        <taxon>Poales</taxon>
        <taxon>Poaceae</taxon>
        <taxon>PACMAD clade</taxon>
        <taxon>Arundinoideae</taxon>
        <taxon>Arundineae</taxon>
        <taxon>Arundo</taxon>
    </lineage>
</organism>
<accession>A0A0A8ZQD9</accession>
<protein>
    <submittedName>
        <fullName evidence="1">Uncharacterized protein</fullName>
    </submittedName>
</protein>
<proteinExistence type="predicted"/>
<sequence>MCNLWFCRHFAFELGMERYADRAKEHSVKPKIK</sequence>
<reference evidence="1" key="2">
    <citation type="journal article" date="2015" name="Data Brief">
        <title>Shoot transcriptome of the giant reed, Arundo donax.</title>
        <authorList>
            <person name="Barrero R.A."/>
            <person name="Guerrero F.D."/>
            <person name="Moolhuijzen P."/>
            <person name="Goolsby J.A."/>
            <person name="Tidwell J."/>
            <person name="Bellgard S.E."/>
            <person name="Bellgard M.I."/>
        </authorList>
    </citation>
    <scope>NUCLEOTIDE SEQUENCE</scope>
    <source>
        <tissue evidence="1">Shoot tissue taken approximately 20 cm above the soil surface</tissue>
    </source>
</reference>